<organism evidence="1 2">
    <name type="scientific">Actinomycetospora flava</name>
    <dbReference type="NCBI Taxonomy" id="3129232"/>
    <lineage>
        <taxon>Bacteria</taxon>
        <taxon>Bacillati</taxon>
        <taxon>Actinomycetota</taxon>
        <taxon>Actinomycetes</taxon>
        <taxon>Pseudonocardiales</taxon>
        <taxon>Pseudonocardiaceae</taxon>
        <taxon>Actinomycetospora</taxon>
    </lineage>
</organism>
<dbReference type="SUPFAM" id="SSF54427">
    <property type="entry name" value="NTF2-like"/>
    <property type="match status" value="1"/>
</dbReference>
<dbReference type="EMBL" id="JBBEGM010000001">
    <property type="protein sequence ID" value="MEJ2860179.1"/>
    <property type="molecule type" value="Genomic_DNA"/>
</dbReference>
<protein>
    <submittedName>
        <fullName evidence="1">Ester cyclase</fullName>
    </submittedName>
</protein>
<dbReference type="Pfam" id="PF07366">
    <property type="entry name" value="SnoaL"/>
    <property type="match status" value="1"/>
</dbReference>
<evidence type="ECO:0000313" key="2">
    <source>
        <dbReference type="Proteomes" id="UP001369736"/>
    </source>
</evidence>
<gene>
    <name evidence="1" type="ORF">WCD58_03375</name>
</gene>
<name>A0ABU8LYK3_9PSEU</name>
<dbReference type="RefSeq" id="WP_337699477.1">
    <property type="nucleotide sequence ID" value="NZ_JBBEGM010000001.1"/>
</dbReference>
<reference evidence="1 2" key="1">
    <citation type="submission" date="2024-03" db="EMBL/GenBank/DDBJ databases">
        <title>Actinomycetospora sp. OC33-EN07, a novel actinomycete isolated from wild orchid (Aerides multiflora).</title>
        <authorList>
            <person name="Suriyachadkun C."/>
        </authorList>
    </citation>
    <scope>NUCLEOTIDE SEQUENCE [LARGE SCALE GENOMIC DNA]</scope>
    <source>
        <strain evidence="1 2">OC33-EN07</strain>
    </source>
</reference>
<keyword evidence="2" id="KW-1185">Reference proteome</keyword>
<dbReference type="PANTHER" id="PTHR38436">
    <property type="entry name" value="POLYKETIDE CYCLASE SNOAL-LIKE DOMAIN"/>
    <property type="match status" value="1"/>
</dbReference>
<dbReference type="Gene3D" id="3.10.450.50">
    <property type="match status" value="1"/>
</dbReference>
<dbReference type="InterPro" id="IPR032710">
    <property type="entry name" value="NTF2-like_dom_sf"/>
</dbReference>
<dbReference type="Proteomes" id="UP001369736">
    <property type="component" value="Unassembled WGS sequence"/>
</dbReference>
<dbReference type="PANTHER" id="PTHR38436:SF3">
    <property type="entry name" value="CARBOXYMETHYLENEBUTENOLIDASE-RELATED"/>
    <property type="match status" value="1"/>
</dbReference>
<comment type="caution">
    <text evidence="1">The sequence shown here is derived from an EMBL/GenBank/DDBJ whole genome shotgun (WGS) entry which is preliminary data.</text>
</comment>
<sequence length="158" mass="17123">MTKAVQDMMVAVERTRDAFAAAVRAGDVDAALAVVTDDVALATLPAGTGARGTDALRRHLAEDVLPHRPADLASVRVSRTVDRWRVVDEQRVTFTHDVALPWLLPGVAPTGRRVEVLAISVVAVRRERITEHRTLWDQHGLLSQLGLLPEAAAVTQVS</sequence>
<evidence type="ECO:0000313" key="1">
    <source>
        <dbReference type="EMBL" id="MEJ2860179.1"/>
    </source>
</evidence>
<dbReference type="InterPro" id="IPR009959">
    <property type="entry name" value="Cyclase_SnoaL-like"/>
</dbReference>
<proteinExistence type="predicted"/>
<accession>A0ABU8LYK3</accession>